<dbReference type="AlphaFoldDB" id="A0A382GYT2"/>
<proteinExistence type="predicted"/>
<protein>
    <submittedName>
        <fullName evidence="1">Uncharacterized protein</fullName>
    </submittedName>
</protein>
<reference evidence="1" key="1">
    <citation type="submission" date="2018-05" db="EMBL/GenBank/DDBJ databases">
        <authorList>
            <person name="Lanie J.A."/>
            <person name="Ng W.-L."/>
            <person name="Kazmierczak K.M."/>
            <person name="Andrzejewski T.M."/>
            <person name="Davidsen T.M."/>
            <person name="Wayne K.J."/>
            <person name="Tettelin H."/>
            <person name="Glass J.I."/>
            <person name="Rusch D."/>
            <person name="Podicherti R."/>
            <person name="Tsui H.-C.T."/>
            <person name="Winkler M.E."/>
        </authorList>
    </citation>
    <scope>NUCLEOTIDE SEQUENCE</scope>
</reference>
<dbReference type="Pfam" id="PF26099">
    <property type="entry name" value="DUF8034"/>
    <property type="match status" value="1"/>
</dbReference>
<accession>A0A382GYT2</accession>
<organism evidence="1">
    <name type="scientific">marine metagenome</name>
    <dbReference type="NCBI Taxonomy" id="408172"/>
    <lineage>
        <taxon>unclassified sequences</taxon>
        <taxon>metagenomes</taxon>
        <taxon>ecological metagenomes</taxon>
    </lineage>
</organism>
<name>A0A382GYT2_9ZZZZ</name>
<feature type="non-terminal residue" evidence="1">
    <location>
        <position position="456"/>
    </location>
</feature>
<dbReference type="SUPFAM" id="SSF48208">
    <property type="entry name" value="Six-hairpin glycosidases"/>
    <property type="match status" value="1"/>
</dbReference>
<dbReference type="EMBL" id="UINC01058110">
    <property type="protein sequence ID" value="SVB80005.1"/>
    <property type="molecule type" value="Genomic_DNA"/>
</dbReference>
<sequence length="456" mass="52204">MPSKPSLPNLPTIKGHHLSAPPAWALLERELFALMEDAARLYARDYFEAGGATLMAEDVDDLYEQCYNFGLFYALGAHDDLLELHLRHWNAVTRVSDSSFQHRTRFNEHKKIFRPSIYREFWSHSQAMEWHHLSEGNMAFYDFGVADPTISENERRARRFADMFTGDDPEAPNYDKEHRILRSPFHSAQGPVLEGDVEFAHTMLYAGRGLGGSCNYYGVRASLYPVVKDLEVRWYEDPARAKQIVDLFNQLVLQCDTPNSLAATALVTHAYLQTGDERYKRWVLEYTEAWWERTKANGGICPDNVDAQGVIGGGREGCWWGGQYGWNHYQGYNIMFHGINIAVECCQLLTGDSSWLEFLRSQVRLLVGNGFERPDGQFVVPTRYGPDGWDLSLKPPGPSVLDGIDMRGYAQEASPMRPQEMVHLYHASMADEDRELIDSIRERDTERDWKDVDVSM</sequence>
<dbReference type="InterPro" id="IPR008928">
    <property type="entry name" value="6-hairpin_glycosidase_sf"/>
</dbReference>
<evidence type="ECO:0000313" key="1">
    <source>
        <dbReference type="EMBL" id="SVB80005.1"/>
    </source>
</evidence>
<dbReference type="GO" id="GO:0005975">
    <property type="term" value="P:carbohydrate metabolic process"/>
    <property type="evidence" value="ECO:0007669"/>
    <property type="project" value="InterPro"/>
</dbReference>
<gene>
    <name evidence="1" type="ORF">METZ01_LOCUS232859</name>
</gene>
<dbReference type="InterPro" id="IPR058347">
    <property type="entry name" value="DUF8034"/>
</dbReference>